<keyword evidence="3" id="KW-0436">Ligase</keyword>
<dbReference type="NCBIfam" id="NF004837">
    <property type="entry name" value="PRK06187.1"/>
    <property type="match status" value="1"/>
</dbReference>
<dbReference type="InterPro" id="IPR020845">
    <property type="entry name" value="AMP-binding_CS"/>
</dbReference>
<dbReference type="PANTHER" id="PTHR43767:SF11">
    <property type="entry name" value="MEDIUM-CHAIN-FATTY-ACID--COA LIGASE"/>
    <property type="match status" value="1"/>
</dbReference>
<dbReference type="InterPro" id="IPR042099">
    <property type="entry name" value="ANL_N_sf"/>
</dbReference>
<evidence type="ECO:0000259" key="2">
    <source>
        <dbReference type="Pfam" id="PF13193"/>
    </source>
</evidence>
<comment type="caution">
    <text evidence="3">The sequence shown here is derived from an EMBL/GenBank/DDBJ whole genome shotgun (WGS) entry which is preliminary data.</text>
</comment>
<gene>
    <name evidence="3" type="ORF">FDY93_10460</name>
</gene>
<organism evidence="3 4">
    <name type="scientific">Microbulbifer harenosus</name>
    <dbReference type="NCBI Taxonomy" id="2576840"/>
    <lineage>
        <taxon>Bacteria</taxon>
        <taxon>Pseudomonadati</taxon>
        <taxon>Pseudomonadota</taxon>
        <taxon>Gammaproteobacteria</taxon>
        <taxon>Cellvibrionales</taxon>
        <taxon>Microbulbiferaceae</taxon>
        <taxon>Microbulbifer</taxon>
    </lineage>
</organism>
<dbReference type="CDD" id="cd12119">
    <property type="entry name" value="ttLC_FACS_AlkK_like"/>
    <property type="match status" value="1"/>
</dbReference>
<keyword evidence="4" id="KW-1185">Reference proteome</keyword>
<dbReference type="PANTHER" id="PTHR43767">
    <property type="entry name" value="LONG-CHAIN-FATTY-ACID--COA LIGASE"/>
    <property type="match status" value="1"/>
</dbReference>
<dbReference type="InterPro" id="IPR050237">
    <property type="entry name" value="ATP-dep_AMP-bd_enzyme"/>
</dbReference>
<dbReference type="Gene3D" id="3.30.300.30">
    <property type="match status" value="1"/>
</dbReference>
<sequence>MHGNMMQWPLLISSIFRHATTYHHDQEIVSVTADQPQFRYTFTDFAARVCQLANALTNAGVKPGDRIATMAWNDHRHLELYYAISGIGAVCHTINPRLFPEQIEYIVEHAEDTLLFADPMFVELITPITARSNTVRAVIVLDDGATTVDGIASTSYEDFIACEAETFAWPEFDENSACALCYTSGTTGNPKGVLYSHRSTVLHALTVTTPNALEIGMQDAVLPVVPLFHVNAWGIPYAALLSGAKLVLPGAALDGESLYSLMEREAVSVTAGVPTVWLGLQKHLQENNRKLPSLKRMIVGGSAAPSSMIEYFETQQDVNFVHAWGMTEMSPLGTVCRLKPAMQQDSREARTAQKIKQGMPVFGVELKIVDDDGMRLPHDGEAMGELWVRGPWITSGYFRNPEGSRSDFDSEGYFRTGDISTIDSQGYMRICDRAKDVIKSGGEWISSIDLENVAVGHPKVAEAAVIGVPCDKWQERPLLVVVLKKPGSELTLNEMRDFLTGKVPKWWQPGAMEVVDSLPHTATGKIQKRALRQQFADFSFTSSTEGSI</sequence>
<evidence type="ECO:0000313" key="3">
    <source>
        <dbReference type="EMBL" id="TLM77343.1"/>
    </source>
</evidence>
<accession>A0ABY2UI66</accession>
<reference evidence="3 4" key="1">
    <citation type="submission" date="2019-05" db="EMBL/GenBank/DDBJ databases">
        <title>Microbulbifer harenosus sp. nov., an alginate-degrading bacterium isolated from coastal sand.</title>
        <authorList>
            <person name="Huang H."/>
            <person name="Mo K."/>
            <person name="Bao S."/>
        </authorList>
    </citation>
    <scope>NUCLEOTIDE SEQUENCE [LARGE SCALE GENOMIC DNA]</scope>
    <source>
        <strain evidence="3 4">HB161719</strain>
    </source>
</reference>
<dbReference type="Gene3D" id="3.40.50.12780">
    <property type="entry name" value="N-terminal domain of ligase-like"/>
    <property type="match status" value="1"/>
</dbReference>
<dbReference type="Pfam" id="PF13193">
    <property type="entry name" value="AMP-binding_C"/>
    <property type="match status" value="1"/>
</dbReference>
<dbReference type="EMBL" id="VANI01000010">
    <property type="protein sequence ID" value="TLM77343.1"/>
    <property type="molecule type" value="Genomic_DNA"/>
</dbReference>
<dbReference type="SUPFAM" id="SSF56801">
    <property type="entry name" value="Acetyl-CoA synthetase-like"/>
    <property type="match status" value="1"/>
</dbReference>
<dbReference type="Pfam" id="PF00501">
    <property type="entry name" value="AMP-binding"/>
    <property type="match status" value="1"/>
</dbReference>
<evidence type="ECO:0000259" key="1">
    <source>
        <dbReference type="Pfam" id="PF00501"/>
    </source>
</evidence>
<feature type="domain" description="AMP-dependent synthetase/ligase" evidence="1">
    <location>
        <begin position="18"/>
        <end position="398"/>
    </location>
</feature>
<feature type="domain" description="AMP-binding enzyme C-terminal" evidence="2">
    <location>
        <begin position="450"/>
        <end position="525"/>
    </location>
</feature>
<dbReference type="Proteomes" id="UP000306791">
    <property type="component" value="Unassembled WGS sequence"/>
</dbReference>
<name>A0ABY2UI66_9GAMM</name>
<dbReference type="RefSeq" id="WP_138235683.1">
    <property type="nucleotide sequence ID" value="NZ_CP185860.1"/>
</dbReference>
<dbReference type="InterPro" id="IPR000873">
    <property type="entry name" value="AMP-dep_synth/lig_dom"/>
</dbReference>
<dbReference type="GO" id="GO:0016874">
    <property type="term" value="F:ligase activity"/>
    <property type="evidence" value="ECO:0007669"/>
    <property type="project" value="UniProtKB-KW"/>
</dbReference>
<evidence type="ECO:0000313" key="4">
    <source>
        <dbReference type="Proteomes" id="UP000306791"/>
    </source>
</evidence>
<dbReference type="InterPro" id="IPR045851">
    <property type="entry name" value="AMP-bd_C_sf"/>
</dbReference>
<proteinExistence type="predicted"/>
<protein>
    <submittedName>
        <fullName evidence="3">Long-chain fatty acid--CoA ligase</fullName>
    </submittedName>
</protein>
<dbReference type="InterPro" id="IPR025110">
    <property type="entry name" value="AMP-bd_C"/>
</dbReference>
<dbReference type="PROSITE" id="PS00455">
    <property type="entry name" value="AMP_BINDING"/>
    <property type="match status" value="1"/>
</dbReference>